<dbReference type="InterPro" id="IPR001810">
    <property type="entry name" value="F-box_dom"/>
</dbReference>
<name>A0A4S2MRC4_9PEZI</name>
<dbReference type="AlphaFoldDB" id="A0A4S2MRC4"/>
<organism evidence="3 4">
    <name type="scientific">Ascodesmis nigricans</name>
    <dbReference type="NCBI Taxonomy" id="341454"/>
    <lineage>
        <taxon>Eukaryota</taxon>
        <taxon>Fungi</taxon>
        <taxon>Dikarya</taxon>
        <taxon>Ascomycota</taxon>
        <taxon>Pezizomycotina</taxon>
        <taxon>Pezizomycetes</taxon>
        <taxon>Pezizales</taxon>
        <taxon>Ascodesmidaceae</taxon>
        <taxon>Ascodesmis</taxon>
    </lineage>
</organism>
<evidence type="ECO:0000313" key="3">
    <source>
        <dbReference type="EMBL" id="TGZ77518.1"/>
    </source>
</evidence>
<dbReference type="InterPro" id="IPR036047">
    <property type="entry name" value="F-box-like_dom_sf"/>
</dbReference>
<feature type="region of interest" description="Disordered" evidence="1">
    <location>
        <begin position="593"/>
        <end position="636"/>
    </location>
</feature>
<dbReference type="EMBL" id="ML220152">
    <property type="protein sequence ID" value="TGZ77518.1"/>
    <property type="molecule type" value="Genomic_DNA"/>
</dbReference>
<dbReference type="PROSITE" id="PS50181">
    <property type="entry name" value="FBOX"/>
    <property type="match status" value="1"/>
</dbReference>
<feature type="compositionally biased region" description="Acidic residues" evidence="1">
    <location>
        <begin position="689"/>
        <end position="737"/>
    </location>
</feature>
<proteinExistence type="predicted"/>
<feature type="domain" description="F-box" evidence="2">
    <location>
        <begin position="6"/>
        <end position="59"/>
    </location>
</feature>
<keyword evidence="4" id="KW-1185">Reference proteome</keyword>
<accession>A0A4S2MRC4</accession>
<feature type="compositionally biased region" description="Basic residues" evidence="1">
    <location>
        <begin position="614"/>
        <end position="631"/>
    </location>
</feature>
<gene>
    <name evidence="3" type="ORF">EX30DRAFT_366643</name>
</gene>
<dbReference type="InParanoid" id="A0A4S2MRC4"/>
<dbReference type="STRING" id="341454.A0A4S2MRC4"/>
<dbReference type="Proteomes" id="UP000298138">
    <property type="component" value="Unassembled WGS sequence"/>
</dbReference>
<reference evidence="3 4" key="1">
    <citation type="submission" date="2019-04" db="EMBL/GenBank/DDBJ databases">
        <title>Comparative genomics and transcriptomics to analyze fruiting body development in filamentous ascomycetes.</title>
        <authorList>
            <consortium name="DOE Joint Genome Institute"/>
            <person name="Lutkenhaus R."/>
            <person name="Traeger S."/>
            <person name="Breuer J."/>
            <person name="Kuo A."/>
            <person name="Lipzen A."/>
            <person name="Pangilinan J."/>
            <person name="Dilworth D."/>
            <person name="Sandor L."/>
            <person name="Poggeler S."/>
            <person name="Barry K."/>
            <person name="Grigoriev I.V."/>
            <person name="Nowrousian M."/>
        </authorList>
    </citation>
    <scope>NUCLEOTIDE SEQUENCE [LARGE SCALE GENOMIC DNA]</scope>
    <source>
        <strain evidence="3 4">CBS 389.68</strain>
    </source>
</reference>
<dbReference type="Pfam" id="PF12937">
    <property type="entry name" value="F-box-like"/>
    <property type="match status" value="1"/>
</dbReference>
<sequence length="753" mass="84516">MSHSTSPPLLALPTETLIHILHYIACPETLTSLRLVSRDFNQLIFSPSTAVDTQIWKPCAKTLLRDLCPETLHHDCCWLSFVWRIATLSKPSASMIQAGLSTRPSFHPTTGIAMYNPSLVNTTDSGPQATYFDNDEPENMVLCPAGWGYPTDGKLVFLHTSTEESRTDDRTAFSAATRDFGVFTDPTEFVTNFYTRANHLRFHFSRKHDPEDLKLVDWVPEGAHMLAEMGKDIKRGEDWPLEDEIESWVKMSVHSDSDLVLIPSSPPPEPRPHNWQHTWRPTIHRVRRLGEEPMEWDLSSITKWSQLSLKTHSPQFPPTWEFRSAGKYLIVCDDTSSTCASTLTCFTPSSSTPLWQKQMLTSSKTHFLDNDGVKITPTYIAYASRFYLKHSTPGPFPPHLPIAAASFTILSPATGDVLRTLTFEPESRIVDLQDCFWTSFDISDSLLAATISGHGPTGKQYRWRQLLVWDLSSAGEGVTVPATLNFNLSPKQQPLQHMAVGGIQPSWTLPIPLRWRSKNTYVKISENGRWLMVTCAWEAVVWDLLEKRWEGAWEFEGVQSFEDWNNRAPGPQYKERGWNGLWIAALVPNASSAPAPAPAPATSTISPVKEPANKKKKKNKQPKKKPKKKKSAQPPIHAHAYDTNTTLQLFHLPTQLIRLQLRYDVRSQYPPTGMPAGYTIPSPSPGPEVEVDDGDDGQMEVDVEADVGDEDAWVDTDDADYASEESGESEDSEESVWEVDWVSGESGEESGEE</sequence>
<evidence type="ECO:0000313" key="4">
    <source>
        <dbReference type="Proteomes" id="UP000298138"/>
    </source>
</evidence>
<feature type="compositionally biased region" description="Low complexity" evidence="1">
    <location>
        <begin position="593"/>
        <end position="610"/>
    </location>
</feature>
<evidence type="ECO:0000259" key="2">
    <source>
        <dbReference type="PROSITE" id="PS50181"/>
    </source>
</evidence>
<feature type="region of interest" description="Disordered" evidence="1">
    <location>
        <begin position="670"/>
        <end position="753"/>
    </location>
</feature>
<dbReference type="SUPFAM" id="SSF81383">
    <property type="entry name" value="F-box domain"/>
    <property type="match status" value="1"/>
</dbReference>
<protein>
    <recommendedName>
        <fullName evidence="2">F-box domain-containing protein</fullName>
    </recommendedName>
</protein>
<dbReference type="OrthoDB" id="10257471at2759"/>
<evidence type="ECO:0000256" key="1">
    <source>
        <dbReference type="SAM" id="MobiDB-lite"/>
    </source>
</evidence>